<dbReference type="RefSeq" id="WP_310055272.1">
    <property type="nucleotide sequence ID" value="NZ_JAVDVW010000002.1"/>
</dbReference>
<dbReference type="Proteomes" id="UP001267878">
    <property type="component" value="Unassembled WGS sequence"/>
</dbReference>
<dbReference type="PROSITE" id="PS51257">
    <property type="entry name" value="PROKAR_LIPOPROTEIN"/>
    <property type="match status" value="1"/>
</dbReference>
<reference evidence="3 4" key="1">
    <citation type="submission" date="2023-07" db="EMBL/GenBank/DDBJ databases">
        <title>Sorghum-associated microbial communities from plants grown in Nebraska, USA.</title>
        <authorList>
            <person name="Schachtman D."/>
        </authorList>
    </citation>
    <scope>NUCLEOTIDE SEQUENCE [LARGE SCALE GENOMIC DNA]</scope>
    <source>
        <strain evidence="3 4">BE187</strain>
    </source>
</reference>
<dbReference type="EMBL" id="JAVDVW010000002">
    <property type="protein sequence ID" value="MDR7100480.1"/>
    <property type="molecule type" value="Genomic_DNA"/>
</dbReference>
<accession>A0ABU1VSM1</accession>
<evidence type="ECO:0000256" key="1">
    <source>
        <dbReference type="SAM" id="MobiDB-lite"/>
    </source>
</evidence>
<feature type="compositionally biased region" description="Low complexity" evidence="1">
    <location>
        <begin position="260"/>
        <end position="273"/>
    </location>
</feature>
<comment type="caution">
    <text evidence="3">The sequence shown here is derived from an EMBL/GenBank/DDBJ whole genome shotgun (WGS) entry which is preliminary data.</text>
</comment>
<keyword evidence="2" id="KW-0732">Signal</keyword>
<sequence>MNIRLHGAVLLMALALSACGAKIVKNAPPPPTDRIVAEAASPHLQAQLTWVLVSESPGSWAEEAVWDEYLVRVRNISSLPVEISGVVVEDSSGQAAMTMGSRSALIKASKQTAKRYKAQGVAVYTGLGGAGMTALGMGSTVAGLAYGSTLSLGIMGGASSSSAALGTAAGLMVTGPVLGTVGVVRAVRAHKMDKRIRARHTPLPVTLAPGEEKMLDLFYPIMPSPNTVAITYRQGGAENRIEIDTRQALLGLHLPPAKPAGDQAKATASAAQPPAKPAGDEAAATASAQP</sequence>
<evidence type="ECO:0000256" key="2">
    <source>
        <dbReference type="SAM" id="SignalP"/>
    </source>
</evidence>
<evidence type="ECO:0008006" key="5">
    <source>
        <dbReference type="Google" id="ProtNLM"/>
    </source>
</evidence>
<feature type="chain" id="PRO_5047062200" description="Lipoprotein" evidence="2">
    <location>
        <begin position="21"/>
        <end position="290"/>
    </location>
</feature>
<gene>
    <name evidence="3" type="ORF">J2X04_002861</name>
</gene>
<organism evidence="3 4">
    <name type="scientific">Agrilutibacter niabensis</name>
    <dbReference type="NCBI Taxonomy" id="380628"/>
    <lineage>
        <taxon>Bacteria</taxon>
        <taxon>Pseudomonadati</taxon>
        <taxon>Pseudomonadota</taxon>
        <taxon>Gammaproteobacteria</taxon>
        <taxon>Lysobacterales</taxon>
        <taxon>Lysobacteraceae</taxon>
        <taxon>Agrilutibacter</taxon>
    </lineage>
</organism>
<name>A0ABU1VSM1_9GAMM</name>
<feature type="signal peptide" evidence="2">
    <location>
        <begin position="1"/>
        <end position="20"/>
    </location>
</feature>
<evidence type="ECO:0000313" key="4">
    <source>
        <dbReference type="Proteomes" id="UP001267878"/>
    </source>
</evidence>
<evidence type="ECO:0000313" key="3">
    <source>
        <dbReference type="EMBL" id="MDR7100480.1"/>
    </source>
</evidence>
<keyword evidence="4" id="KW-1185">Reference proteome</keyword>
<protein>
    <recommendedName>
        <fullName evidence="5">Lipoprotein</fullName>
    </recommendedName>
</protein>
<feature type="region of interest" description="Disordered" evidence="1">
    <location>
        <begin position="253"/>
        <end position="290"/>
    </location>
</feature>
<proteinExistence type="predicted"/>